<feature type="compositionally biased region" description="Basic and acidic residues" evidence="1">
    <location>
        <begin position="90"/>
        <end position="102"/>
    </location>
</feature>
<dbReference type="KEGG" id="ani:ANIA_03409"/>
<keyword evidence="3" id="KW-1185">Reference proteome</keyword>
<gene>
    <name evidence="2" type="ORF">ANIA_03409</name>
</gene>
<reference evidence="3" key="2">
    <citation type="journal article" date="2009" name="Fungal Genet. Biol.">
        <title>The 2008 update of the Aspergillus nidulans genome annotation: a community effort.</title>
        <authorList>
            <person name="Wortman J.R."/>
            <person name="Gilsenan J.M."/>
            <person name="Joardar V."/>
            <person name="Deegan J."/>
            <person name="Clutterbuck J."/>
            <person name="Andersen M.R."/>
            <person name="Archer D."/>
            <person name="Bencina M."/>
            <person name="Braus G."/>
            <person name="Coutinho P."/>
            <person name="von Dohren H."/>
            <person name="Doonan J."/>
            <person name="Driessen A.J."/>
            <person name="Durek P."/>
            <person name="Espeso E."/>
            <person name="Fekete E."/>
            <person name="Flipphi M."/>
            <person name="Estrada C.G."/>
            <person name="Geysens S."/>
            <person name="Goldman G."/>
            <person name="de Groot P.W."/>
            <person name="Hansen K."/>
            <person name="Harris S.D."/>
            <person name="Heinekamp T."/>
            <person name="Helmstaedt K."/>
            <person name="Henrissat B."/>
            <person name="Hofmann G."/>
            <person name="Homan T."/>
            <person name="Horio T."/>
            <person name="Horiuchi H."/>
            <person name="James S."/>
            <person name="Jones M."/>
            <person name="Karaffa L."/>
            <person name="Karanyi Z."/>
            <person name="Kato M."/>
            <person name="Keller N."/>
            <person name="Kelly D.E."/>
            <person name="Kiel J.A."/>
            <person name="Kim J.M."/>
            <person name="van der Klei I.J."/>
            <person name="Klis F.M."/>
            <person name="Kovalchuk A."/>
            <person name="Krasevec N."/>
            <person name="Kubicek C.P."/>
            <person name="Liu B."/>
            <person name="Maccabe A."/>
            <person name="Meyer V."/>
            <person name="Mirabito P."/>
            <person name="Miskei M."/>
            <person name="Mos M."/>
            <person name="Mullins J."/>
            <person name="Nelson D.R."/>
            <person name="Nielsen J."/>
            <person name="Oakley B.R."/>
            <person name="Osmani S.A."/>
            <person name="Pakula T."/>
            <person name="Paszewski A."/>
            <person name="Paulsen I."/>
            <person name="Pilsyk S."/>
            <person name="Pocsi I."/>
            <person name="Punt P.J."/>
            <person name="Ram A.F."/>
            <person name="Ren Q."/>
            <person name="Robellet X."/>
            <person name="Robson G."/>
            <person name="Seiboth B."/>
            <person name="van Solingen P."/>
            <person name="Specht T."/>
            <person name="Sun J."/>
            <person name="Taheri-Talesh N."/>
            <person name="Takeshita N."/>
            <person name="Ussery D."/>
            <person name="vanKuyk P.A."/>
            <person name="Visser H."/>
            <person name="van de Vondervoort P.J."/>
            <person name="de Vries R.P."/>
            <person name="Walton J."/>
            <person name="Xiang X."/>
            <person name="Xiong Y."/>
            <person name="Zeng A.P."/>
            <person name="Brandt B.W."/>
            <person name="Cornell M.J."/>
            <person name="van den Hondel C.A."/>
            <person name="Visser J."/>
            <person name="Oliver S.G."/>
            <person name="Turner G."/>
        </authorList>
    </citation>
    <scope>GENOME REANNOTATION</scope>
    <source>
        <strain evidence="3">FGSC A4 / ATCC 38163 / CBS 112.46 / NRRL 194 / M139</strain>
    </source>
</reference>
<feature type="region of interest" description="Disordered" evidence="1">
    <location>
        <begin position="39"/>
        <end position="116"/>
    </location>
</feature>
<accession>Q5B7S1</accession>
<dbReference type="OrthoDB" id="10649753at2759"/>
<dbReference type="RefSeq" id="XP_661013.1">
    <property type="nucleotide sequence ID" value="XM_655921.1"/>
</dbReference>
<dbReference type="AlphaFoldDB" id="Q5B7S1"/>
<evidence type="ECO:0000313" key="3">
    <source>
        <dbReference type="Proteomes" id="UP000000560"/>
    </source>
</evidence>
<dbReference type="EMBL" id="BN001306">
    <property type="protein sequence ID" value="CBF82766.1"/>
    <property type="molecule type" value="Genomic_DNA"/>
</dbReference>
<dbReference type="HOGENOM" id="CLU_969862_0_0_1"/>
<name>Q5B7S1_EMENI</name>
<feature type="compositionally biased region" description="Polar residues" evidence="1">
    <location>
        <begin position="40"/>
        <end position="49"/>
    </location>
</feature>
<organism evidence="2 3">
    <name type="scientific">Emericella nidulans (strain FGSC A4 / ATCC 38163 / CBS 112.46 / NRRL 194 / M139)</name>
    <name type="common">Aspergillus nidulans</name>
    <dbReference type="NCBI Taxonomy" id="227321"/>
    <lineage>
        <taxon>Eukaryota</taxon>
        <taxon>Fungi</taxon>
        <taxon>Dikarya</taxon>
        <taxon>Ascomycota</taxon>
        <taxon>Pezizomycotina</taxon>
        <taxon>Eurotiomycetes</taxon>
        <taxon>Eurotiomycetidae</taxon>
        <taxon>Eurotiales</taxon>
        <taxon>Aspergillaceae</taxon>
        <taxon>Aspergillus</taxon>
        <taxon>Aspergillus subgen. Nidulantes</taxon>
    </lineage>
</organism>
<reference evidence="3" key="1">
    <citation type="journal article" date="2005" name="Nature">
        <title>Sequencing of Aspergillus nidulans and comparative analysis with A. fumigatus and A. oryzae.</title>
        <authorList>
            <person name="Galagan J.E."/>
            <person name="Calvo S.E."/>
            <person name="Cuomo C."/>
            <person name="Ma L.J."/>
            <person name="Wortman J.R."/>
            <person name="Batzoglou S."/>
            <person name="Lee S.I."/>
            <person name="Basturkmen M."/>
            <person name="Spevak C.C."/>
            <person name="Clutterbuck J."/>
            <person name="Kapitonov V."/>
            <person name="Jurka J."/>
            <person name="Scazzocchio C."/>
            <person name="Farman M."/>
            <person name="Butler J."/>
            <person name="Purcell S."/>
            <person name="Harris S."/>
            <person name="Braus G.H."/>
            <person name="Draht O."/>
            <person name="Busch S."/>
            <person name="D'Enfert C."/>
            <person name="Bouchier C."/>
            <person name="Goldman G.H."/>
            <person name="Bell-Pedersen D."/>
            <person name="Griffiths-Jones S."/>
            <person name="Doonan J.H."/>
            <person name="Yu J."/>
            <person name="Vienken K."/>
            <person name="Pain A."/>
            <person name="Freitag M."/>
            <person name="Selker E.U."/>
            <person name="Archer D.B."/>
            <person name="Penalva M.A."/>
            <person name="Oakley B.R."/>
            <person name="Momany M."/>
            <person name="Tanaka T."/>
            <person name="Kumagai T."/>
            <person name="Asai K."/>
            <person name="Machida M."/>
            <person name="Nierman W.C."/>
            <person name="Denning D.W."/>
            <person name="Caddick M."/>
            <person name="Hynes M."/>
            <person name="Paoletti M."/>
            <person name="Fischer R."/>
            <person name="Miller B."/>
            <person name="Dyer P."/>
            <person name="Sachs M.S."/>
            <person name="Osmani S.A."/>
            <person name="Birren B.W."/>
        </authorList>
    </citation>
    <scope>NUCLEOTIDE SEQUENCE [LARGE SCALE GENOMIC DNA]</scope>
    <source>
        <strain evidence="3">FGSC A4 / ATCC 38163 / CBS 112.46 / NRRL 194 / M139</strain>
    </source>
</reference>
<evidence type="ECO:0000313" key="2">
    <source>
        <dbReference type="EMBL" id="CBF82766.1"/>
    </source>
</evidence>
<dbReference type="InParanoid" id="Q5B7S1"/>
<protein>
    <submittedName>
        <fullName evidence="2">Uncharacterized protein</fullName>
    </submittedName>
</protein>
<accession>C8VHL1</accession>
<feature type="compositionally biased region" description="Basic residues" evidence="1">
    <location>
        <begin position="66"/>
        <end position="75"/>
    </location>
</feature>
<dbReference type="Proteomes" id="UP000000560">
    <property type="component" value="Chromosome VI"/>
</dbReference>
<sequence>MSAHWYFGTTHGSGVSVESSGRRTIITLPNHMTIVARGSVSFTSTSNRNPPGRRGPAHADAEYHRHGQRRHRSGRGRPWPGRGRGRGRRERYNRTGRHDGQQRGELSTNAPGLEDRITLPNGHASALAITNANTTNKYATPYEDTITTNHDHYATFPSTNAESMTVGQIGSAAYENANTSGITAGLHAISISKATVADRARATTTDGLSHDPAHIICPKNEVDDALMSWDETSVNETTVGTIRSGSTMTIRELVTSNDPGAVNGFVDGDREVHRPLIADNASDTSTL</sequence>
<dbReference type="GeneID" id="2874301"/>
<evidence type="ECO:0000256" key="1">
    <source>
        <dbReference type="SAM" id="MobiDB-lite"/>
    </source>
</evidence>
<proteinExistence type="predicted"/>
<dbReference type="VEuPathDB" id="FungiDB:AN3409"/>